<feature type="region of interest" description="Disordered" evidence="1">
    <location>
        <begin position="141"/>
        <end position="260"/>
    </location>
</feature>
<evidence type="ECO:0000313" key="2">
    <source>
        <dbReference type="EMBL" id="SDW57946.1"/>
    </source>
</evidence>
<feature type="region of interest" description="Disordered" evidence="1">
    <location>
        <begin position="30"/>
        <end position="127"/>
    </location>
</feature>
<dbReference type="EMBL" id="FNNC01000003">
    <property type="protein sequence ID" value="SDW57946.1"/>
    <property type="molecule type" value="Genomic_DNA"/>
</dbReference>
<dbReference type="RefSeq" id="WP_091614022.1">
    <property type="nucleotide sequence ID" value="NZ_FNNC01000003.1"/>
</dbReference>
<feature type="compositionally biased region" description="Low complexity" evidence="1">
    <location>
        <begin position="99"/>
        <end position="127"/>
    </location>
</feature>
<reference evidence="2 3" key="1">
    <citation type="submission" date="2016-10" db="EMBL/GenBank/DDBJ databases">
        <authorList>
            <person name="de Groot N.N."/>
        </authorList>
    </citation>
    <scope>NUCLEOTIDE SEQUENCE [LARGE SCALE GENOMIC DNA]</scope>
    <source>
        <strain evidence="2 3">DSM 23126</strain>
    </source>
</reference>
<gene>
    <name evidence="2" type="ORF">SAMN05421781_1821</name>
</gene>
<protein>
    <submittedName>
        <fullName evidence="2">Uncharacterized protein</fullName>
    </submittedName>
</protein>
<proteinExistence type="predicted"/>
<feature type="compositionally biased region" description="Basic residues" evidence="1">
    <location>
        <begin position="59"/>
        <end position="70"/>
    </location>
</feature>
<dbReference type="Proteomes" id="UP000199488">
    <property type="component" value="Unassembled WGS sequence"/>
</dbReference>
<feature type="compositionally biased region" description="Acidic residues" evidence="1">
    <location>
        <begin position="40"/>
        <end position="50"/>
    </location>
</feature>
<feature type="compositionally biased region" description="Polar residues" evidence="1">
    <location>
        <begin position="247"/>
        <end position="260"/>
    </location>
</feature>
<evidence type="ECO:0000313" key="3">
    <source>
        <dbReference type="Proteomes" id="UP000199488"/>
    </source>
</evidence>
<sequence>MTDAKDKVTYGLMAAGSLIGGALPLITKGTKDKLQSSEESSGEENTDEPAENQGEGKKAPRLKQTAKKPAIKAQQAKDNVKESGKHIQGTVENKKKNAENNAKNAGAQAKETVAGKAKGAKQAADASKVVYKGNKKVKETKGRINGVKNTVGEKVEKTGMKIQDQKNAQSNANKPEKEAEQPAQEAGSAPKKAKKVSKKSARRLTDATGLEQSAASAEPGVENAEESALTQEFERRPEEMNEAEVNAYQSSSQNGSKMNHSLTDVMDTVNDFFENYVAEPQRITSTEKQEGHWLVEIEALNKEGRKSKKETYQVQVDDDLEVTSYKRVDGNK</sequence>
<feature type="compositionally biased region" description="Basic residues" evidence="1">
    <location>
        <begin position="191"/>
        <end position="202"/>
    </location>
</feature>
<dbReference type="OrthoDB" id="2963744at2"/>
<feature type="compositionally biased region" description="Low complexity" evidence="1">
    <location>
        <begin position="181"/>
        <end position="190"/>
    </location>
</feature>
<evidence type="ECO:0000256" key="1">
    <source>
        <dbReference type="SAM" id="MobiDB-lite"/>
    </source>
</evidence>
<accession>A0A1H2UP71</accession>
<name>A0A1H2UP71_9BACI</name>
<dbReference type="STRING" id="1122204.SAMN05421781_1821"/>
<keyword evidence="3" id="KW-1185">Reference proteome</keyword>
<organism evidence="2 3">
    <name type="scientific">Marinococcus luteus</name>
    <dbReference type="NCBI Taxonomy" id="1122204"/>
    <lineage>
        <taxon>Bacteria</taxon>
        <taxon>Bacillati</taxon>
        <taxon>Bacillota</taxon>
        <taxon>Bacilli</taxon>
        <taxon>Bacillales</taxon>
        <taxon>Bacillaceae</taxon>
        <taxon>Marinococcus</taxon>
    </lineage>
</organism>
<dbReference type="AlphaFoldDB" id="A0A1H2UP71"/>